<proteinExistence type="predicted"/>
<dbReference type="InterPro" id="IPR036444">
    <property type="entry name" value="PLipase_A2_dom_sf"/>
</dbReference>
<organism evidence="1 2">
    <name type="scientific">Massilia eurypsychrophila</name>
    <dbReference type="NCBI Taxonomy" id="1485217"/>
    <lineage>
        <taxon>Bacteria</taxon>
        <taxon>Pseudomonadati</taxon>
        <taxon>Pseudomonadota</taxon>
        <taxon>Betaproteobacteria</taxon>
        <taxon>Burkholderiales</taxon>
        <taxon>Oxalobacteraceae</taxon>
        <taxon>Telluria group</taxon>
        <taxon>Massilia</taxon>
    </lineage>
</organism>
<comment type="caution">
    <text evidence="1">The sequence shown here is derived from an EMBL/GenBank/DDBJ whole genome shotgun (WGS) entry which is preliminary data.</text>
</comment>
<dbReference type="EMBL" id="PDOC01000060">
    <property type="protein sequence ID" value="PIL41926.1"/>
    <property type="molecule type" value="Genomic_DNA"/>
</dbReference>
<dbReference type="GO" id="GO:0004623">
    <property type="term" value="F:phospholipase A2 activity"/>
    <property type="evidence" value="ECO:0007669"/>
    <property type="project" value="InterPro"/>
</dbReference>
<evidence type="ECO:0000313" key="2">
    <source>
        <dbReference type="Proteomes" id="UP000230390"/>
    </source>
</evidence>
<dbReference type="GO" id="GO:0050482">
    <property type="term" value="P:arachidonate secretion"/>
    <property type="evidence" value="ECO:0007669"/>
    <property type="project" value="InterPro"/>
</dbReference>
<accession>A0A2G8T790</accession>
<evidence type="ECO:0000313" key="1">
    <source>
        <dbReference type="EMBL" id="PIL41926.1"/>
    </source>
</evidence>
<protein>
    <recommendedName>
        <fullName evidence="3">Phospholipase</fullName>
    </recommendedName>
</protein>
<evidence type="ECO:0008006" key="3">
    <source>
        <dbReference type="Google" id="ProtNLM"/>
    </source>
</evidence>
<sequence length="211" mass="22808">MALTFGFLQSPALAQDTLLPGLRTNGCGAVDGWSSKLVPNKALLGYCQFEGSCKKHDVCYGRCLEGGELFGQPECTDAPGSPAKQQRQMLCDAGLGADIVSFNKGKRVCSFYASLYQWAVEQFGQSSFSGIGEGEPAFAVIREFLNYASEHPENYSDQDQALLLSALGNMEQKPNDKFVAKFDRFSGKFTLAHIVDGKTVAVVTIPQGKAQ</sequence>
<keyword evidence="2" id="KW-1185">Reference proteome</keyword>
<dbReference type="AlphaFoldDB" id="A0A2G8T790"/>
<dbReference type="Gene3D" id="1.20.90.10">
    <property type="entry name" value="Phospholipase A2 domain"/>
    <property type="match status" value="1"/>
</dbReference>
<dbReference type="GO" id="GO:0006644">
    <property type="term" value="P:phospholipid metabolic process"/>
    <property type="evidence" value="ECO:0007669"/>
    <property type="project" value="InterPro"/>
</dbReference>
<dbReference type="Proteomes" id="UP000230390">
    <property type="component" value="Unassembled WGS sequence"/>
</dbReference>
<name>A0A2G8T790_9BURK</name>
<reference evidence="1 2" key="1">
    <citation type="submission" date="2017-10" db="EMBL/GenBank/DDBJ databases">
        <title>Massilia psychrophilum sp. nov., a novel purple-pigmented bacterium isolated from Tianshan glacier, Xinjiang Municipality, China.</title>
        <authorList>
            <person name="Wang H."/>
        </authorList>
    </citation>
    <scope>NUCLEOTIDE SEQUENCE [LARGE SCALE GENOMIC DNA]</scope>
    <source>
        <strain evidence="1 2">JCM 30074</strain>
    </source>
</reference>
<gene>
    <name evidence="1" type="ORF">CR105_27065</name>
</gene>